<dbReference type="EMBL" id="SMKI01000646">
    <property type="protein sequence ID" value="TDC62440.1"/>
    <property type="molecule type" value="Genomic_DNA"/>
</dbReference>
<evidence type="ECO:0000313" key="2">
    <source>
        <dbReference type="EMBL" id="TDC62440.1"/>
    </source>
</evidence>
<name>A0A4R4SGC0_9ACTN</name>
<feature type="transmembrane region" description="Helical" evidence="1">
    <location>
        <begin position="12"/>
        <end position="35"/>
    </location>
</feature>
<accession>A0A4R4SGC0</accession>
<comment type="caution">
    <text evidence="2">The sequence shown here is derived from an EMBL/GenBank/DDBJ whole genome shotgun (WGS) entry which is preliminary data.</text>
</comment>
<feature type="transmembrane region" description="Helical" evidence="1">
    <location>
        <begin position="153"/>
        <end position="172"/>
    </location>
</feature>
<keyword evidence="3" id="KW-1185">Reference proteome</keyword>
<organism evidence="2 3">
    <name type="scientific">Streptomyces hainanensis</name>
    <dbReference type="NCBI Taxonomy" id="402648"/>
    <lineage>
        <taxon>Bacteria</taxon>
        <taxon>Bacillati</taxon>
        <taxon>Actinomycetota</taxon>
        <taxon>Actinomycetes</taxon>
        <taxon>Kitasatosporales</taxon>
        <taxon>Streptomycetaceae</taxon>
        <taxon>Streptomyces</taxon>
    </lineage>
</organism>
<keyword evidence="1" id="KW-0812">Transmembrane</keyword>
<dbReference type="RefSeq" id="WP_132822036.1">
    <property type="nucleotide sequence ID" value="NZ_SMKI01000646.1"/>
</dbReference>
<evidence type="ECO:0000256" key="1">
    <source>
        <dbReference type="SAM" id="Phobius"/>
    </source>
</evidence>
<proteinExistence type="predicted"/>
<reference evidence="2 3" key="1">
    <citation type="submission" date="2019-03" db="EMBL/GenBank/DDBJ databases">
        <title>Draft genome sequences of novel Actinobacteria.</title>
        <authorList>
            <person name="Sahin N."/>
            <person name="Ay H."/>
            <person name="Saygin H."/>
        </authorList>
    </citation>
    <scope>NUCLEOTIDE SEQUENCE [LARGE SCALE GENOMIC DNA]</scope>
    <source>
        <strain evidence="2 3">DSM 41900</strain>
    </source>
</reference>
<dbReference type="OrthoDB" id="4337641at2"/>
<feature type="transmembrane region" description="Helical" evidence="1">
    <location>
        <begin position="41"/>
        <end position="60"/>
    </location>
</feature>
<feature type="transmembrane region" description="Helical" evidence="1">
    <location>
        <begin position="128"/>
        <end position="147"/>
    </location>
</feature>
<evidence type="ECO:0000313" key="3">
    <source>
        <dbReference type="Proteomes" id="UP000295345"/>
    </source>
</evidence>
<dbReference type="Proteomes" id="UP000295345">
    <property type="component" value="Unassembled WGS sequence"/>
</dbReference>
<gene>
    <name evidence="2" type="ORF">E1283_34060</name>
</gene>
<keyword evidence="1" id="KW-0472">Membrane</keyword>
<dbReference type="AlphaFoldDB" id="A0A4R4SGC0"/>
<keyword evidence="1" id="KW-1133">Transmembrane helix</keyword>
<sequence>MTGPRPLRRVVRWSLAALLPGELALVVCVLAGVRIPPAARLAVELAVLAVLVATGTLLALDHRRHRRAGLGRRQALGAAVADTVPAAVRRLTAHEIHLSTSFLRWITRRGPHGVREGDVPVPYASGQAAVMFCFLFASVLETVVLALLVPWPVVHLITLVVGVWGVYFVIALHASCVVRPHVVGADGSLRLRYGALLDVRIPAGRVLAARVDRRFPGTRPGAVDADGVAELAVGSQTTVTVELTEPVDFTRPLGRRARAGAFRLYAEDPAATVAALRAHAGLDRA</sequence>
<protein>
    <submittedName>
        <fullName evidence="2">Uncharacterized protein</fullName>
    </submittedName>
</protein>